<evidence type="ECO:0000313" key="4">
    <source>
        <dbReference type="Proteomes" id="UP001157974"/>
    </source>
</evidence>
<dbReference type="Proteomes" id="UP001157974">
    <property type="component" value="Unassembled WGS sequence"/>
</dbReference>
<name>A0AAV8UFF7_9RHOD</name>
<accession>A0AAV8UFF7</accession>
<feature type="transmembrane region" description="Helical" evidence="2">
    <location>
        <begin position="623"/>
        <end position="646"/>
    </location>
</feature>
<feature type="transmembrane region" description="Helical" evidence="2">
    <location>
        <begin position="91"/>
        <end position="114"/>
    </location>
</feature>
<organism evidence="3 4">
    <name type="scientific">Rhodosorus marinus</name>
    <dbReference type="NCBI Taxonomy" id="101924"/>
    <lineage>
        <taxon>Eukaryota</taxon>
        <taxon>Rhodophyta</taxon>
        <taxon>Stylonematophyceae</taxon>
        <taxon>Stylonematales</taxon>
        <taxon>Stylonemataceae</taxon>
        <taxon>Rhodosorus</taxon>
    </lineage>
</organism>
<feature type="region of interest" description="Disordered" evidence="1">
    <location>
        <begin position="701"/>
        <end position="723"/>
    </location>
</feature>
<reference evidence="3 4" key="1">
    <citation type="journal article" date="2023" name="Nat. Commun.">
        <title>Origin of minicircular mitochondrial genomes in red algae.</title>
        <authorList>
            <person name="Lee Y."/>
            <person name="Cho C.H."/>
            <person name="Lee Y.M."/>
            <person name="Park S.I."/>
            <person name="Yang J.H."/>
            <person name="West J.A."/>
            <person name="Bhattacharya D."/>
            <person name="Yoon H.S."/>
        </authorList>
    </citation>
    <scope>NUCLEOTIDE SEQUENCE [LARGE SCALE GENOMIC DNA]</scope>
    <source>
        <strain evidence="3 4">CCMP1338</strain>
        <tissue evidence="3">Whole cell</tissue>
    </source>
</reference>
<sequence>MTEIELAVSPVTLNVLTDVLLIILGLIWLWLTRALTALELKRDLMTHKRVFSYERIGSYEYFSLGREKFNYLKSRDLLDDRTTRQFNVQTFFSVLCFSFTLGFVGLHALVDYGLGFGTSGKQLDTSAVYPGVQLNASTRLFNEMNVHQVFSRSTNFCSRNLAQDTSGSLACRIRGITLDDTLLRNIRENMLFANFLFQAPTLTQFDTIEHMEIDYVSTRTRTEGSATESSCTVQSIESGSDFSGNLEFESNEDGSCEQGRTHLRSLTVELRTERKDNFVLGPFSENMDKVFKKLGIDGAFHYTYFTNIKDDRQPLTKVDVNPIPSPSGQNPLGVKVAEVRGRSGMVYVEEPPGMVKVVDLSRRAYGVSVDGEFFLEKQTTRRTGKVCEITDSFDVDTGLLFQGKACHDLRARASFGRCDVVAGESFSDERGWRPTTFGIQRGLLVQLFTEDDECGRIVREKYADQLNGELPSSNRSFAIGMEFEVACVAVEGDAGEIECVYGMERVSRVNGEWQQGQDEDEFSGLRVLSLRHELSWVSVELSRVPTDIAGPVFSNLKTLLSDTSFPDVHLFTNRVAMRGRVLGAHAYFPILTLFGLISAQLIPGEIPIFLHDNEQISLISVEYIAGLSVLVGLCVLISVVVLVRYVQERRALKRVGVAMVVPRTVTEWIECVTLSLEWEEGNSNMKDFEWAQKSNKQLFPTQTPVDAPNTGGLNPDPYTGLGV</sequence>
<protein>
    <submittedName>
        <fullName evidence="3">Uncharacterized protein</fullName>
    </submittedName>
</protein>
<dbReference type="EMBL" id="JAMWBK010000011">
    <property type="protein sequence ID" value="KAJ8901169.1"/>
    <property type="molecule type" value="Genomic_DNA"/>
</dbReference>
<keyword evidence="2" id="KW-1133">Transmembrane helix</keyword>
<keyword evidence="2" id="KW-0472">Membrane</keyword>
<keyword evidence="2" id="KW-0812">Transmembrane</keyword>
<feature type="transmembrane region" description="Helical" evidence="2">
    <location>
        <begin position="584"/>
        <end position="603"/>
    </location>
</feature>
<evidence type="ECO:0000256" key="1">
    <source>
        <dbReference type="SAM" id="MobiDB-lite"/>
    </source>
</evidence>
<evidence type="ECO:0000313" key="3">
    <source>
        <dbReference type="EMBL" id="KAJ8901169.1"/>
    </source>
</evidence>
<gene>
    <name evidence="3" type="ORF">NDN08_007019</name>
</gene>
<proteinExistence type="predicted"/>
<keyword evidence="4" id="KW-1185">Reference proteome</keyword>
<evidence type="ECO:0000256" key="2">
    <source>
        <dbReference type="SAM" id="Phobius"/>
    </source>
</evidence>
<comment type="caution">
    <text evidence="3">The sequence shown here is derived from an EMBL/GenBank/DDBJ whole genome shotgun (WGS) entry which is preliminary data.</text>
</comment>
<dbReference type="AlphaFoldDB" id="A0AAV8UFF7"/>
<feature type="transmembrane region" description="Helical" evidence="2">
    <location>
        <begin position="12"/>
        <end position="31"/>
    </location>
</feature>